<dbReference type="Proteomes" id="UP000289323">
    <property type="component" value="Unassembled WGS sequence"/>
</dbReference>
<gene>
    <name evidence="1" type="ORF">TT172_LOCUS9654</name>
</gene>
<protein>
    <submittedName>
        <fullName evidence="1">60d846c1-cf7d-4de6-b546-fdcdb9a0c47e</fullName>
    </submittedName>
</protein>
<sequence>MSGSQHMETRVPLTYDEMERGLALLDAEIGENELLMSVAPLRLISVGGSLAVRVCRNREASYDIDCMLDPNVARAAEYLAEFRAAVSRVANKGGYPADWLNQQVEMFVAENRRMDLFLESVQQGITMYEGENLVIYAGHLSWALERKIRRIAHVRDRRMIKNVDVPDAAALVRLMRRPGDPPISFQYIRELNLNGFDVPPTDEAIQEVADYYAQTYGEVGVAEMVWDADAGKWKYRGHDNEWVWC</sequence>
<accession>A0A446BXL0</accession>
<evidence type="ECO:0000313" key="1">
    <source>
        <dbReference type="EMBL" id="SPQ27235.1"/>
    </source>
</evidence>
<dbReference type="EMBL" id="OUUZ01000019">
    <property type="protein sequence ID" value="SPQ27235.1"/>
    <property type="molecule type" value="Genomic_DNA"/>
</dbReference>
<organism evidence="1 2">
    <name type="scientific">Thermothielavioides terrestris</name>
    <dbReference type="NCBI Taxonomy" id="2587410"/>
    <lineage>
        <taxon>Eukaryota</taxon>
        <taxon>Fungi</taxon>
        <taxon>Dikarya</taxon>
        <taxon>Ascomycota</taxon>
        <taxon>Pezizomycotina</taxon>
        <taxon>Sordariomycetes</taxon>
        <taxon>Sordariomycetidae</taxon>
        <taxon>Sordariales</taxon>
        <taxon>Chaetomiaceae</taxon>
        <taxon>Thermothielavioides</taxon>
    </lineage>
</organism>
<reference evidence="1 2" key="1">
    <citation type="submission" date="2018-04" db="EMBL/GenBank/DDBJ databases">
        <authorList>
            <person name="Huttner S."/>
            <person name="Dainat J."/>
        </authorList>
    </citation>
    <scope>NUCLEOTIDE SEQUENCE [LARGE SCALE GENOMIC DNA]</scope>
</reference>
<name>A0A446BXL0_9PEZI</name>
<evidence type="ECO:0000313" key="2">
    <source>
        <dbReference type="Proteomes" id="UP000289323"/>
    </source>
</evidence>
<proteinExistence type="predicted"/>
<dbReference type="AlphaFoldDB" id="A0A446BXL0"/>